<reference evidence="3" key="1">
    <citation type="submission" date="2018-03" db="EMBL/GenBank/DDBJ databases">
        <authorList>
            <person name="Guldener U."/>
        </authorList>
    </citation>
    <scope>NUCLEOTIDE SEQUENCE</scope>
</reference>
<feature type="region of interest" description="Disordered" evidence="1">
    <location>
        <begin position="126"/>
        <end position="189"/>
    </location>
</feature>
<feature type="compositionally biased region" description="Acidic residues" evidence="1">
    <location>
        <begin position="368"/>
        <end position="380"/>
    </location>
</feature>
<dbReference type="InterPro" id="IPR053029">
    <property type="entry name" value="RNA_pol_I-specific_init_factor"/>
</dbReference>
<feature type="compositionally biased region" description="Pro residues" evidence="1">
    <location>
        <begin position="156"/>
        <end position="166"/>
    </location>
</feature>
<dbReference type="PANTHER" id="PTHR28244:SF3">
    <property type="entry name" value="EXTRACELLULAR MUTANT PROTEIN 11 C-TERMINAL DOMAIN-CONTAINING PROTEIN"/>
    <property type="match status" value="1"/>
</dbReference>
<dbReference type="InterPro" id="IPR029178">
    <property type="entry name" value="Ecm11_C"/>
</dbReference>
<evidence type="ECO:0000313" key="3">
    <source>
        <dbReference type="EMBL" id="SPN99675.1"/>
    </source>
</evidence>
<feature type="compositionally biased region" description="Basic and acidic residues" evidence="1">
    <location>
        <begin position="381"/>
        <end position="394"/>
    </location>
</feature>
<dbReference type="EMBL" id="ONZQ02000003">
    <property type="protein sequence ID" value="SPN99675.1"/>
    <property type="molecule type" value="Genomic_DNA"/>
</dbReference>
<dbReference type="PANTHER" id="PTHR28244">
    <property type="entry name" value="RNA POLYMERASE I-SPECIFIC TRANSCRIPTION INITIATION FACTOR RRN11"/>
    <property type="match status" value="1"/>
</dbReference>
<dbReference type="GO" id="GO:0042790">
    <property type="term" value="P:nucleolar large rRNA transcription by RNA polymerase I"/>
    <property type="evidence" value="ECO:0007669"/>
    <property type="project" value="TreeGrafter"/>
</dbReference>
<dbReference type="GO" id="GO:0017025">
    <property type="term" value="F:TBP-class protein binding"/>
    <property type="evidence" value="ECO:0007669"/>
    <property type="project" value="TreeGrafter"/>
</dbReference>
<feature type="compositionally biased region" description="Low complexity" evidence="1">
    <location>
        <begin position="267"/>
        <end position="283"/>
    </location>
</feature>
<feature type="compositionally biased region" description="Basic and acidic residues" evidence="1">
    <location>
        <begin position="347"/>
        <end position="357"/>
    </location>
</feature>
<dbReference type="GO" id="GO:0070860">
    <property type="term" value="C:RNA polymerase I core factor complex"/>
    <property type="evidence" value="ECO:0007669"/>
    <property type="project" value="TreeGrafter"/>
</dbReference>
<protein>
    <recommendedName>
        <fullName evidence="2">Extracellular mutant protein 11 C-terminal domain-containing protein</fullName>
    </recommendedName>
</protein>
<dbReference type="Pfam" id="PF15463">
    <property type="entry name" value="ECM11"/>
    <property type="match status" value="1"/>
</dbReference>
<feature type="compositionally biased region" description="Basic and acidic residues" evidence="1">
    <location>
        <begin position="284"/>
        <end position="301"/>
    </location>
</feature>
<dbReference type="GO" id="GO:0001164">
    <property type="term" value="F:RNA polymerase I core promoter sequence-specific DNA binding"/>
    <property type="evidence" value="ECO:0007669"/>
    <property type="project" value="TreeGrafter"/>
</dbReference>
<sequence length="564" mass="62089">MPALLRPLSTILCTLQPRPNKRRTLSTAAVDTESLHLVQSEPATSATPTAADTASPEDSPTLVGEEDMPIATLDSLSNTPNMHAYARATGHDAASNGVPVTNAKGLSRADTPQVFSSIAARQAIGDGARLPIPAPKPTRFGSVNHHSSRSHSGPPSQSPPNPPGPASPARRTRSNSNDRGAGGAATALWAPSVLSDSEFNSPTTDADASRYGRFQGQNNEVHPAMTQPPPSWNPHQSAQFSEFIIGDDGMMKVRPVPNSNGNHHHQQQQQQPQQQQQYHNPQNDYRENNHQSLDDPFEPHPVHQTQLPVRDAHPRKPYPEYPNHPINNLIDEDEMRGAIPSSFETARGLERPKHEPSNRPQNPIFGGIDEDDEDDFDMPSEPEHATPRAPEKRGPKALLESSLPPYVSPSSKEARGTKRRWQSCDYDDNALSSMNYADLARQPFDEDPTAEASPPSRGRAPGGDNSLPAKLEYYKGRHESEQRAFLRELPVADWDGAGDWFLEQFGSLVQQVRESRKRRRAVVEKFEKEIADREEGVRGRTEAVRGKLDRMKRDGLKVVADGDA</sequence>
<evidence type="ECO:0000313" key="4">
    <source>
        <dbReference type="Proteomes" id="UP001187682"/>
    </source>
</evidence>
<evidence type="ECO:0000256" key="1">
    <source>
        <dbReference type="SAM" id="MobiDB-lite"/>
    </source>
</evidence>
<keyword evidence="4" id="KW-1185">Reference proteome</keyword>
<feature type="region of interest" description="Disordered" evidence="1">
    <location>
        <begin position="36"/>
        <end position="63"/>
    </location>
</feature>
<dbReference type="AlphaFoldDB" id="A0AAE8MV15"/>
<proteinExistence type="predicted"/>
<name>A0AAE8MV15_9PEZI</name>
<evidence type="ECO:0000259" key="2">
    <source>
        <dbReference type="Pfam" id="PF15463"/>
    </source>
</evidence>
<feature type="compositionally biased region" description="Low complexity" evidence="1">
    <location>
        <begin position="40"/>
        <end position="58"/>
    </location>
</feature>
<accession>A0AAE8MV15</accession>
<gene>
    <name evidence="3" type="ORF">DNG_02526</name>
</gene>
<organism evidence="3 4">
    <name type="scientific">Cephalotrichum gorgonifer</name>
    <dbReference type="NCBI Taxonomy" id="2041049"/>
    <lineage>
        <taxon>Eukaryota</taxon>
        <taxon>Fungi</taxon>
        <taxon>Dikarya</taxon>
        <taxon>Ascomycota</taxon>
        <taxon>Pezizomycotina</taxon>
        <taxon>Sordariomycetes</taxon>
        <taxon>Hypocreomycetidae</taxon>
        <taxon>Microascales</taxon>
        <taxon>Microascaceae</taxon>
        <taxon>Cephalotrichum</taxon>
    </lineage>
</organism>
<comment type="caution">
    <text evidence="3">The sequence shown here is derived from an EMBL/GenBank/DDBJ whole genome shotgun (WGS) entry which is preliminary data.</text>
</comment>
<dbReference type="Proteomes" id="UP001187682">
    <property type="component" value="Unassembled WGS sequence"/>
</dbReference>
<feature type="region of interest" description="Disordered" evidence="1">
    <location>
        <begin position="250"/>
        <end position="473"/>
    </location>
</feature>
<feature type="domain" description="Extracellular mutant protein 11 C-terminal" evidence="2">
    <location>
        <begin position="425"/>
        <end position="558"/>
    </location>
</feature>